<keyword evidence="1" id="KW-0418">Kinase</keyword>
<evidence type="ECO:0000313" key="1">
    <source>
        <dbReference type="EMBL" id="MFK9083441.1"/>
    </source>
</evidence>
<sequence length="458" mass="50563">MIFITNSLLDLDVAPTLLYITLVFMSANIFSVPVFLAVAFSCVAILTASFIIDEGYRDHRLIAGFVRCLIALTTITLLALRSKRATDTLRRKEAFFLGAQKLSHTGSVGLIIDDQVIVSWSDESSRIFEYPLDVTPTLGMVRARTHPDDLSIIDSVLEQAARRENLIEVEHRLVMPDGRIKHVQMLANPLFNHGGRIEYVGALMDVTASRQAEEALFHSQAKLAHVTRVTSMGELAASIAHEINQPLAAVITSGESCKRWINRPEPNLEEARRSLDRIIQNSSRVADVIACIRALSRQSEVQRKAEAFDEIVRDSLTLMQHDIGNHQVRPHLQLGAPGAHIKGDRIQLQQVIINLIINACQAMANVHDRARTLRIHTSVQDNEAVLEIADSGTGIAEDVLPSLFDPFFTTKPTGLGMGLSICRSIIEFHGGRIWVSSTVGVGTQMLFAIALTPPVHDE</sequence>
<dbReference type="Proteomes" id="UP001622950">
    <property type="component" value="Unassembled WGS sequence"/>
</dbReference>
<reference evidence="1" key="1">
    <citation type="submission" date="2024-11" db="EMBL/GenBank/DDBJ databases">
        <authorList>
            <person name="Lucas J.A."/>
        </authorList>
    </citation>
    <scope>NUCLEOTIDE SEQUENCE</scope>
    <source>
        <strain evidence="1">Z 8.8</strain>
    </source>
</reference>
<protein>
    <submittedName>
        <fullName evidence="1">Sensor histidine kinase</fullName>
    </submittedName>
</protein>
<proteinExistence type="predicted"/>
<gene>
    <name evidence="1" type="ORF">ACJEBM_22520</name>
</gene>
<comment type="caution">
    <text evidence="1">The sequence shown here is derived from an EMBL/GenBank/DDBJ whole genome shotgun (WGS) entry which is preliminary data.</text>
</comment>
<accession>A0ACC7MY96</accession>
<name>A0ACC7MY96_9PSED</name>
<evidence type="ECO:0000313" key="2">
    <source>
        <dbReference type="Proteomes" id="UP001622950"/>
    </source>
</evidence>
<keyword evidence="2" id="KW-1185">Reference proteome</keyword>
<keyword evidence="1" id="KW-0808">Transferase</keyword>
<organism evidence="1 2">
    <name type="scientific">Pseudomonas neuropathica</name>
    <dbReference type="NCBI Taxonomy" id="2730425"/>
    <lineage>
        <taxon>Bacteria</taxon>
        <taxon>Pseudomonadati</taxon>
        <taxon>Pseudomonadota</taxon>
        <taxon>Gammaproteobacteria</taxon>
        <taxon>Pseudomonadales</taxon>
        <taxon>Pseudomonadaceae</taxon>
        <taxon>Pseudomonas</taxon>
    </lineage>
</organism>
<dbReference type="EMBL" id="JBJHQE010000051">
    <property type="protein sequence ID" value="MFK9083441.1"/>
    <property type="molecule type" value="Genomic_DNA"/>
</dbReference>